<dbReference type="AlphaFoldDB" id="A0A1F4WL48"/>
<reference evidence="2 3" key="1">
    <citation type="journal article" date="2016" name="Nat. Commun.">
        <title>Thousands of microbial genomes shed light on interconnected biogeochemical processes in an aquifer system.</title>
        <authorList>
            <person name="Anantharaman K."/>
            <person name="Brown C.T."/>
            <person name="Hug L.A."/>
            <person name="Sharon I."/>
            <person name="Castelle C.J."/>
            <person name="Probst A.J."/>
            <person name="Thomas B.C."/>
            <person name="Singh A."/>
            <person name="Wilkins M.J."/>
            <person name="Karaoz U."/>
            <person name="Brodie E.L."/>
            <person name="Williams K.H."/>
            <person name="Hubbard S.S."/>
            <person name="Banfield J.F."/>
        </authorList>
    </citation>
    <scope>NUCLEOTIDE SEQUENCE [LARGE SCALE GENOMIC DNA]</scope>
</reference>
<dbReference type="Proteomes" id="UP000179113">
    <property type="component" value="Unassembled WGS sequence"/>
</dbReference>
<dbReference type="EMBL" id="MEWA01000010">
    <property type="protein sequence ID" value="OGC70078.1"/>
    <property type="molecule type" value="Genomic_DNA"/>
</dbReference>
<keyword evidence="1" id="KW-1133">Transmembrane helix</keyword>
<evidence type="ECO:0000256" key="1">
    <source>
        <dbReference type="SAM" id="Phobius"/>
    </source>
</evidence>
<feature type="transmembrane region" description="Helical" evidence="1">
    <location>
        <begin position="64"/>
        <end position="83"/>
    </location>
</feature>
<name>A0A1F4WL48_UNCKA</name>
<proteinExistence type="predicted"/>
<accession>A0A1F4WL48</accession>
<evidence type="ECO:0000313" key="3">
    <source>
        <dbReference type="Proteomes" id="UP000179113"/>
    </source>
</evidence>
<comment type="caution">
    <text evidence="2">The sequence shown here is derived from an EMBL/GenBank/DDBJ whole genome shotgun (WGS) entry which is preliminary data.</text>
</comment>
<gene>
    <name evidence="2" type="ORF">A2415_00575</name>
</gene>
<feature type="transmembrane region" description="Helical" evidence="1">
    <location>
        <begin position="7"/>
        <end position="28"/>
    </location>
</feature>
<protein>
    <submittedName>
        <fullName evidence="2">Uncharacterized protein</fullName>
    </submittedName>
</protein>
<keyword evidence="1" id="KW-0812">Transmembrane</keyword>
<evidence type="ECO:0000313" key="2">
    <source>
        <dbReference type="EMBL" id="OGC70078.1"/>
    </source>
</evidence>
<organism evidence="2 3">
    <name type="scientific">candidate division WWE3 bacterium RIFOXYC1_FULL_39_7</name>
    <dbReference type="NCBI Taxonomy" id="1802643"/>
    <lineage>
        <taxon>Bacteria</taxon>
        <taxon>Katanobacteria</taxon>
    </lineage>
</organism>
<keyword evidence="1" id="KW-0472">Membrane</keyword>
<feature type="transmembrane region" description="Helical" evidence="1">
    <location>
        <begin position="34"/>
        <end position="52"/>
    </location>
</feature>
<sequence>MSRSEKNLLLYLVLLIGMLVFFVCIIFFRYDRFALTLISVLGSIFYIFWGIIHHVLEGRLKKEVVVEYVFLSVVAFLLFYLVLYS</sequence>